<evidence type="ECO:0000313" key="1">
    <source>
        <dbReference type="EMBL" id="CAG6497598.1"/>
    </source>
</evidence>
<protein>
    <submittedName>
        <fullName evidence="1">(northern house mosquito) hypothetical protein</fullName>
    </submittedName>
</protein>
<reference evidence="1" key="1">
    <citation type="submission" date="2021-05" db="EMBL/GenBank/DDBJ databases">
        <authorList>
            <person name="Alioto T."/>
            <person name="Alioto T."/>
            <person name="Gomez Garrido J."/>
        </authorList>
    </citation>
    <scope>NUCLEOTIDE SEQUENCE</scope>
</reference>
<name>A0A8D8CQW1_CULPI</name>
<dbReference type="AlphaFoldDB" id="A0A8D8CQW1"/>
<proteinExistence type="predicted"/>
<dbReference type="EMBL" id="HBUE01133359">
    <property type="protein sequence ID" value="CAG6497598.1"/>
    <property type="molecule type" value="Transcribed_RNA"/>
</dbReference>
<sequence>MTTSTEDALLFASCRGVFGDCTRCFVTYPDPLCWSGTSGSGLHASKSKRASSTVDCFLNSADVCLPTFCTFFASHIMHHTFVISNITQHDFFQTLCFCIRRCLTHSTTREVAGYAALQRSF</sequence>
<dbReference type="EMBL" id="HBUE01133361">
    <property type="protein sequence ID" value="CAG6497599.1"/>
    <property type="molecule type" value="Transcribed_RNA"/>
</dbReference>
<organism evidence="1">
    <name type="scientific">Culex pipiens</name>
    <name type="common">House mosquito</name>
    <dbReference type="NCBI Taxonomy" id="7175"/>
    <lineage>
        <taxon>Eukaryota</taxon>
        <taxon>Metazoa</taxon>
        <taxon>Ecdysozoa</taxon>
        <taxon>Arthropoda</taxon>
        <taxon>Hexapoda</taxon>
        <taxon>Insecta</taxon>
        <taxon>Pterygota</taxon>
        <taxon>Neoptera</taxon>
        <taxon>Endopterygota</taxon>
        <taxon>Diptera</taxon>
        <taxon>Nematocera</taxon>
        <taxon>Culicoidea</taxon>
        <taxon>Culicidae</taxon>
        <taxon>Culicinae</taxon>
        <taxon>Culicini</taxon>
        <taxon>Culex</taxon>
        <taxon>Culex</taxon>
    </lineage>
</organism>
<accession>A0A8D8CQW1</accession>